<keyword evidence="2" id="KW-0808">Transferase</keyword>
<organism evidence="2 3">
    <name type="scientific">Photobacterium indicum</name>
    <dbReference type="NCBI Taxonomy" id="81447"/>
    <lineage>
        <taxon>Bacteria</taxon>
        <taxon>Pseudomonadati</taxon>
        <taxon>Pseudomonadota</taxon>
        <taxon>Gammaproteobacteria</taxon>
        <taxon>Vibrionales</taxon>
        <taxon>Vibrionaceae</taxon>
        <taxon>Photobacterium</taxon>
    </lineage>
</organism>
<evidence type="ECO:0000313" key="2">
    <source>
        <dbReference type="EMBL" id="PSV45236.1"/>
    </source>
</evidence>
<sequence>MFTVTVDNDIKLCLLQPSFAPRYVELAQENHEYLSQWLSWPYFCKTEAEFNAFIQHSLHNYADNKSMTCAIEYKGSIVGNMGFNTINHDIKKVEIGYWLAANMQGKGIVTQSCQYLIDYAFSHLNMNKVEISAAVDNAASRAVCERLGMELEGVITNAEKVGDRILTHAIYGLHRK</sequence>
<dbReference type="InterPro" id="IPR000182">
    <property type="entry name" value="GNAT_dom"/>
</dbReference>
<dbReference type="Proteomes" id="UP000241803">
    <property type="component" value="Unassembled WGS sequence"/>
</dbReference>
<reference evidence="2 3" key="1">
    <citation type="submission" date="2018-03" db="EMBL/GenBank/DDBJ databases">
        <title>Whole genome sequencing of Histamine producing bacteria.</title>
        <authorList>
            <person name="Butler K."/>
        </authorList>
    </citation>
    <scope>NUCLEOTIDE SEQUENCE [LARGE SCALE GENOMIC DNA]</scope>
    <source>
        <strain evidence="2 3">ATCC 19614</strain>
    </source>
</reference>
<feature type="domain" description="N-acetyltransferase" evidence="1">
    <location>
        <begin position="21"/>
        <end position="171"/>
    </location>
</feature>
<proteinExistence type="predicted"/>
<dbReference type="InterPro" id="IPR051908">
    <property type="entry name" value="Ribosomal_N-acetyltransferase"/>
</dbReference>
<dbReference type="PROSITE" id="PS51186">
    <property type="entry name" value="GNAT"/>
    <property type="match status" value="1"/>
</dbReference>
<dbReference type="Pfam" id="PF13302">
    <property type="entry name" value="Acetyltransf_3"/>
    <property type="match status" value="1"/>
</dbReference>
<keyword evidence="3" id="KW-1185">Reference proteome</keyword>
<dbReference type="SUPFAM" id="SSF55729">
    <property type="entry name" value="Acyl-CoA N-acyltransferases (Nat)"/>
    <property type="match status" value="1"/>
</dbReference>
<dbReference type="InterPro" id="IPR016181">
    <property type="entry name" value="Acyl_CoA_acyltransferase"/>
</dbReference>
<evidence type="ECO:0000259" key="1">
    <source>
        <dbReference type="PROSITE" id="PS51186"/>
    </source>
</evidence>
<dbReference type="Gene3D" id="3.40.630.30">
    <property type="match status" value="1"/>
</dbReference>
<dbReference type="GO" id="GO:0008999">
    <property type="term" value="F:protein-N-terminal-alanine acetyltransferase activity"/>
    <property type="evidence" value="ECO:0007669"/>
    <property type="project" value="TreeGrafter"/>
</dbReference>
<accession>A0A2T3L5Q7</accession>
<dbReference type="RefSeq" id="WP_107254761.1">
    <property type="nucleotide sequence ID" value="NZ_PYOC01000007.1"/>
</dbReference>
<dbReference type="EMBL" id="PYOC01000007">
    <property type="protein sequence ID" value="PSV45236.1"/>
    <property type="molecule type" value="Genomic_DNA"/>
</dbReference>
<gene>
    <name evidence="2" type="ORF">C9J47_18185</name>
</gene>
<dbReference type="GO" id="GO:0005737">
    <property type="term" value="C:cytoplasm"/>
    <property type="evidence" value="ECO:0007669"/>
    <property type="project" value="TreeGrafter"/>
</dbReference>
<dbReference type="AlphaFoldDB" id="A0A2T3L5Q7"/>
<dbReference type="GO" id="GO:1990189">
    <property type="term" value="F:protein N-terminal-serine acetyltransferase activity"/>
    <property type="evidence" value="ECO:0007669"/>
    <property type="project" value="TreeGrafter"/>
</dbReference>
<name>A0A2T3L5Q7_9GAMM</name>
<protein>
    <submittedName>
        <fullName evidence="2">RimJ/RimL family protein N-acetyltransferase</fullName>
    </submittedName>
</protein>
<evidence type="ECO:0000313" key="3">
    <source>
        <dbReference type="Proteomes" id="UP000241803"/>
    </source>
</evidence>
<dbReference type="PANTHER" id="PTHR43441:SF12">
    <property type="entry name" value="RIBOSOMAL N-ACETYLTRANSFERASE YDAF-RELATED"/>
    <property type="match status" value="1"/>
</dbReference>
<dbReference type="PANTHER" id="PTHR43441">
    <property type="entry name" value="RIBOSOMAL-PROTEIN-SERINE ACETYLTRANSFERASE"/>
    <property type="match status" value="1"/>
</dbReference>
<comment type="caution">
    <text evidence="2">The sequence shown here is derived from an EMBL/GenBank/DDBJ whole genome shotgun (WGS) entry which is preliminary data.</text>
</comment>